<dbReference type="AlphaFoldDB" id="A0A2S5CLC1"/>
<sequence>MLSNDSTRFRIACIFTSASLRENSGTIASGDYSTPVSQRMEEAVYLAYQPWQSRHPDHVFRSRWQLLCEQYHAKSGNWVAPMLGALESGYLQFQHGKLHAVLDTYGEWQAVLSRISSLPVQAAAYAHSNGSNRFGTLTPTNTHGLCPLIYPYDPAVEDYIAREGLHETHLHLNGSTHAEICWQRALLNPRAELSDFCKKYDKNTQIQELCHSINPDLNPAKLRQNLLLAKQIRCWLIAISDGRAESLANQAEPLAKQNTTCAPINIQQLLSSGSPFADDGRFYDAENKAIQVEMNWLLTLLQRLITTPDPLADRLLHLYLLLQNEYLQLTVQRQDMYGFDQFQKYTLTDLREPAEKDYHYRFRQMNGTIQQHSRTGWVEGRFAPKENIEKNSALLTSILGAYLCYLQTGKTNANTSSHNLSKILTALEEQVPKLNRLGHHSHLKLTLVAHFVKLSWKHDNEKSYRHAALRLSLETRTNALCQTLKRWPLLRYWLCGIDAAANELHASPEVFAPFFRVCHRHGLTHKTYHAGEDFTHLISGIRQVADALELLDIKDGDRIGHGTALGIDPKLWLASMPTKLVVRQGEWLLDLLVAWRYLRECPDSQQATQKLASEVTRLATIIFAKPMSCEAADMLMQHRGLWPKFVFACLDKETPWFWQSASFSDAWREEARLVHQAKEEGADLTSLAHWWQNSNLWQRSEKLIEVDAKYLDEATLIRLQQRAMTDVQQRRVIIETLPTSNVRVSQYQHHREHHSLRWMKVPGFAKPNDPDIMVSLGSDDPGIFSNDLSTDFYQLYAVLREHGVTDMAALGFLATINERGRQYRFHDRTLFG</sequence>
<evidence type="ECO:0000313" key="7">
    <source>
        <dbReference type="Proteomes" id="UP000237423"/>
    </source>
</evidence>
<dbReference type="PANTHER" id="PTHR11409">
    <property type="entry name" value="ADENOSINE DEAMINASE"/>
    <property type="match status" value="1"/>
</dbReference>
<dbReference type="Gene3D" id="3.20.20.140">
    <property type="entry name" value="Metal-dependent hydrolases"/>
    <property type="match status" value="2"/>
</dbReference>
<dbReference type="GO" id="GO:0043103">
    <property type="term" value="P:hypoxanthine salvage"/>
    <property type="evidence" value="ECO:0007669"/>
    <property type="project" value="TreeGrafter"/>
</dbReference>
<dbReference type="PANTHER" id="PTHR11409:SF43">
    <property type="entry name" value="ADENOSINE DEAMINASE"/>
    <property type="match status" value="1"/>
</dbReference>
<keyword evidence="3" id="KW-0479">Metal-binding</keyword>
<name>A0A2S5CLC1_9GAMM</name>
<organism evidence="6 7">
    <name type="scientific">Methylovulum psychrotolerans</name>
    <dbReference type="NCBI Taxonomy" id="1704499"/>
    <lineage>
        <taxon>Bacteria</taxon>
        <taxon>Pseudomonadati</taxon>
        <taxon>Pseudomonadota</taxon>
        <taxon>Gammaproteobacteria</taxon>
        <taxon>Methylococcales</taxon>
        <taxon>Methylococcaceae</taxon>
        <taxon>Methylovulum</taxon>
    </lineage>
</organism>
<dbReference type="InterPro" id="IPR006330">
    <property type="entry name" value="Ado/ade_deaminase"/>
</dbReference>
<dbReference type="GO" id="GO:0046872">
    <property type="term" value="F:metal ion binding"/>
    <property type="evidence" value="ECO:0007669"/>
    <property type="project" value="UniProtKB-KW"/>
</dbReference>
<dbReference type="GO" id="GO:0004000">
    <property type="term" value="F:adenosine deaminase activity"/>
    <property type="evidence" value="ECO:0007669"/>
    <property type="project" value="TreeGrafter"/>
</dbReference>
<dbReference type="PROSITE" id="PS00485">
    <property type="entry name" value="A_DEAMINASE"/>
    <property type="match status" value="1"/>
</dbReference>
<dbReference type="GO" id="GO:0000034">
    <property type="term" value="F:adenine deaminase activity"/>
    <property type="evidence" value="ECO:0007669"/>
    <property type="project" value="UniProtKB-EC"/>
</dbReference>
<proteinExistence type="inferred from homology"/>
<dbReference type="EC" id="3.5.4.2" evidence="6"/>
<dbReference type="GO" id="GO:0006154">
    <property type="term" value="P:adenosine catabolic process"/>
    <property type="evidence" value="ECO:0007669"/>
    <property type="project" value="TreeGrafter"/>
</dbReference>
<dbReference type="InterPro" id="IPR006650">
    <property type="entry name" value="A/AMP_deam_AS"/>
</dbReference>
<dbReference type="GO" id="GO:0046103">
    <property type="term" value="P:inosine biosynthetic process"/>
    <property type="evidence" value="ECO:0007669"/>
    <property type="project" value="TreeGrafter"/>
</dbReference>
<comment type="cofactor">
    <cofactor evidence="1">
        <name>Zn(2+)</name>
        <dbReference type="ChEBI" id="CHEBI:29105"/>
    </cofactor>
</comment>
<reference evidence="6 7" key="1">
    <citation type="submission" date="2017-11" db="EMBL/GenBank/DDBJ databases">
        <title>Draft Genome Sequence of Methylobacter psychrotolerans Sph1T, an Obligate Methanotroph from Low-Temperature Environments.</title>
        <authorList>
            <person name="Oshkin I.Y."/>
            <person name="Miroshnikov K."/>
            <person name="Belova S.E."/>
            <person name="Korzhenkov A."/>
            <person name="Toshchakov S.V."/>
            <person name="Dedysh S.N."/>
        </authorList>
    </citation>
    <scope>NUCLEOTIDE SEQUENCE [LARGE SCALE GENOMIC DNA]</scope>
    <source>
        <strain evidence="6 7">Sph1</strain>
    </source>
</reference>
<evidence type="ECO:0000256" key="5">
    <source>
        <dbReference type="ARBA" id="ARBA00022833"/>
    </source>
</evidence>
<dbReference type="Proteomes" id="UP000237423">
    <property type="component" value="Unassembled WGS sequence"/>
</dbReference>
<evidence type="ECO:0000256" key="3">
    <source>
        <dbReference type="ARBA" id="ARBA00022723"/>
    </source>
</evidence>
<keyword evidence="4 6" id="KW-0378">Hydrolase</keyword>
<keyword evidence="5" id="KW-0862">Zinc</keyword>
<accession>A0A2S5CLC1</accession>
<dbReference type="SUPFAM" id="SSF51556">
    <property type="entry name" value="Metallo-dependent hydrolases"/>
    <property type="match status" value="2"/>
</dbReference>
<evidence type="ECO:0000256" key="2">
    <source>
        <dbReference type="ARBA" id="ARBA00006676"/>
    </source>
</evidence>
<dbReference type="GO" id="GO:0005829">
    <property type="term" value="C:cytosol"/>
    <property type="evidence" value="ECO:0007669"/>
    <property type="project" value="TreeGrafter"/>
</dbReference>
<dbReference type="GO" id="GO:0009168">
    <property type="term" value="P:purine ribonucleoside monophosphate biosynthetic process"/>
    <property type="evidence" value="ECO:0007669"/>
    <property type="project" value="InterPro"/>
</dbReference>
<dbReference type="InterPro" id="IPR032466">
    <property type="entry name" value="Metal_Hydrolase"/>
</dbReference>
<comment type="similarity">
    <text evidence="2">Belongs to the metallo-dependent hydrolases superfamily. Adenosine and AMP deaminases family.</text>
</comment>
<dbReference type="EMBL" id="PGFZ01000005">
    <property type="protein sequence ID" value="POZ51557.1"/>
    <property type="molecule type" value="Genomic_DNA"/>
</dbReference>
<protein>
    <submittedName>
        <fullName evidence="6">Adenine deaminase</fullName>
        <ecNumber evidence="6">3.5.4.2</ecNumber>
    </submittedName>
</protein>
<evidence type="ECO:0000313" key="6">
    <source>
        <dbReference type="EMBL" id="POZ51557.1"/>
    </source>
</evidence>
<evidence type="ECO:0000256" key="1">
    <source>
        <dbReference type="ARBA" id="ARBA00001947"/>
    </source>
</evidence>
<evidence type="ECO:0000256" key="4">
    <source>
        <dbReference type="ARBA" id="ARBA00022801"/>
    </source>
</evidence>
<gene>
    <name evidence="6" type="ORF">AADEFJLK_02424</name>
</gene>
<comment type="caution">
    <text evidence="6">The sequence shown here is derived from an EMBL/GenBank/DDBJ whole genome shotgun (WGS) entry which is preliminary data.</text>
</comment>